<gene>
    <name evidence="1" type="ORF">MLD38_000187</name>
</gene>
<dbReference type="EMBL" id="CM042880">
    <property type="protein sequence ID" value="KAI4387785.1"/>
    <property type="molecule type" value="Genomic_DNA"/>
</dbReference>
<name>A0ACB9SA78_9MYRT</name>
<sequence>MRGVGGPLLSIGDLLSDVGGAESLSPPSPSPLLSSPGYTTAHSSSDLPKLFQEDYNKLNEALTKGDHSWTALTLKLCSSLEMANTLVQSTNTNSRLLLDKIGELEEILKRGDSAVAAAKAICISSHHSDSRSFGRDPRE</sequence>
<organism evidence="1 2">
    <name type="scientific">Melastoma candidum</name>
    <dbReference type="NCBI Taxonomy" id="119954"/>
    <lineage>
        <taxon>Eukaryota</taxon>
        <taxon>Viridiplantae</taxon>
        <taxon>Streptophyta</taxon>
        <taxon>Embryophyta</taxon>
        <taxon>Tracheophyta</taxon>
        <taxon>Spermatophyta</taxon>
        <taxon>Magnoliopsida</taxon>
        <taxon>eudicotyledons</taxon>
        <taxon>Gunneridae</taxon>
        <taxon>Pentapetalae</taxon>
        <taxon>rosids</taxon>
        <taxon>malvids</taxon>
        <taxon>Myrtales</taxon>
        <taxon>Melastomataceae</taxon>
        <taxon>Melastomatoideae</taxon>
        <taxon>Melastomateae</taxon>
        <taxon>Melastoma</taxon>
    </lineage>
</organism>
<dbReference type="Proteomes" id="UP001057402">
    <property type="component" value="Chromosome 1"/>
</dbReference>
<accession>A0ACB9SA78</accession>
<evidence type="ECO:0000313" key="2">
    <source>
        <dbReference type="Proteomes" id="UP001057402"/>
    </source>
</evidence>
<keyword evidence="2" id="KW-1185">Reference proteome</keyword>
<reference evidence="2" key="1">
    <citation type="journal article" date="2023" name="Front. Plant Sci.">
        <title>Chromosomal-level genome assembly of Melastoma candidum provides insights into trichome evolution.</title>
        <authorList>
            <person name="Zhong Y."/>
            <person name="Wu W."/>
            <person name="Sun C."/>
            <person name="Zou P."/>
            <person name="Liu Y."/>
            <person name="Dai S."/>
            <person name="Zhou R."/>
        </authorList>
    </citation>
    <scope>NUCLEOTIDE SEQUENCE [LARGE SCALE GENOMIC DNA]</scope>
</reference>
<evidence type="ECO:0000313" key="1">
    <source>
        <dbReference type="EMBL" id="KAI4387785.1"/>
    </source>
</evidence>
<comment type="caution">
    <text evidence="1">The sequence shown here is derived from an EMBL/GenBank/DDBJ whole genome shotgun (WGS) entry which is preliminary data.</text>
</comment>
<protein>
    <submittedName>
        <fullName evidence="1">Uncharacterized protein</fullName>
    </submittedName>
</protein>
<proteinExistence type="predicted"/>